<accession>A0A9P4J650</accession>
<reference evidence="1" key="1">
    <citation type="journal article" date="2020" name="Stud. Mycol.">
        <title>101 Dothideomycetes genomes: a test case for predicting lifestyles and emergence of pathogens.</title>
        <authorList>
            <person name="Haridas S."/>
            <person name="Albert R."/>
            <person name="Binder M."/>
            <person name="Bloem J."/>
            <person name="Labutti K."/>
            <person name="Salamov A."/>
            <person name="Andreopoulos B."/>
            <person name="Baker S."/>
            <person name="Barry K."/>
            <person name="Bills G."/>
            <person name="Bluhm B."/>
            <person name="Cannon C."/>
            <person name="Castanera R."/>
            <person name="Culley D."/>
            <person name="Daum C."/>
            <person name="Ezra D."/>
            <person name="Gonzalez J."/>
            <person name="Henrissat B."/>
            <person name="Kuo A."/>
            <person name="Liang C."/>
            <person name="Lipzen A."/>
            <person name="Lutzoni F."/>
            <person name="Magnuson J."/>
            <person name="Mondo S."/>
            <person name="Nolan M."/>
            <person name="Ohm R."/>
            <person name="Pangilinan J."/>
            <person name="Park H.-J."/>
            <person name="Ramirez L."/>
            <person name="Alfaro M."/>
            <person name="Sun H."/>
            <person name="Tritt A."/>
            <person name="Yoshinaga Y."/>
            <person name="Zwiers L.-H."/>
            <person name="Turgeon B."/>
            <person name="Goodwin S."/>
            <person name="Spatafora J."/>
            <person name="Crous P."/>
            <person name="Grigoriev I."/>
        </authorList>
    </citation>
    <scope>NUCLEOTIDE SEQUENCE</scope>
    <source>
        <strain evidence="1">CBS 260.36</strain>
    </source>
</reference>
<sequence length="150" mass="16705">MVRALESGLSQGARVLNPMQGMAWVMWMDVRPMNLCKMQLSRHVQRDIGVSIVVESGLHNRDAEDGHDTCGIICSSIDDRVDGRQYAFEIVAAMRKRSLMLNISATASQMSIMRVGRVVGRGMSDRVIMMARMSGGPIIRQRDADPVIDR</sequence>
<dbReference type="Proteomes" id="UP000799439">
    <property type="component" value="Unassembled WGS sequence"/>
</dbReference>
<comment type="caution">
    <text evidence="1">The sequence shown here is derived from an EMBL/GenBank/DDBJ whole genome shotgun (WGS) entry which is preliminary data.</text>
</comment>
<keyword evidence="2" id="KW-1185">Reference proteome</keyword>
<dbReference type="EMBL" id="ML996085">
    <property type="protein sequence ID" value="KAF2153079.1"/>
    <property type="molecule type" value="Genomic_DNA"/>
</dbReference>
<evidence type="ECO:0000313" key="1">
    <source>
        <dbReference type="EMBL" id="KAF2153079.1"/>
    </source>
</evidence>
<protein>
    <submittedName>
        <fullName evidence="1">Uncharacterized protein</fullName>
    </submittedName>
</protein>
<gene>
    <name evidence="1" type="ORF">K461DRAFT_134468</name>
</gene>
<evidence type="ECO:0000313" key="2">
    <source>
        <dbReference type="Proteomes" id="UP000799439"/>
    </source>
</evidence>
<name>A0A9P4J650_9PEZI</name>
<proteinExistence type="predicted"/>
<dbReference type="AlphaFoldDB" id="A0A9P4J650"/>
<organism evidence="1 2">
    <name type="scientific">Myriangium duriaei CBS 260.36</name>
    <dbReference type="NCBI Taxonomy" id="1168546"/>
    <lineage>
        <taxon>Eukaryota</taxon>
        <taxon>Fungi</taxon>
        <taxon>Dikarya</taxon>
        <taxon>Ascomycota</taxon>
        <taxon>Pezizomycotina</taxon>
        <taxon>Dothideomycetes</taxon>
        <taxon>Dothideomycetidae</taxon>
        <taxon>Myriangiales</taxon>
        <taxon>Myriangiaceae</taxon>
        <taxon>Myriangium</taxon>
    </lineage>
</organism>